<dbReference type="PANTHER" id="PTHR11785:SF382">
    <property type="entry name" value="LOW-AFFINITY METHIONINE PERMEASE"/>
    <property type="match status" value="1"/>
</dbReference>
<dbReference type="OrthoDB" id="5982228at2759"/>
<dbReference type="GO" id="GO:0015179">
    <property type="term" value="F:L-amino acid transmembrane transporter activity"/>
    <property type="evidence" value="ECO:0007669"/>
    <property type="project" value="TreeGrafter"/>
</dbReference>
<organism evidence="7 8">
    <name type="scientific">Polyplosphaeria fusca</name>
    <dbReference type="NCBI Taxonomy" id="682080"/>
    <lineage>
        <taxon>Eukaryota</taxon>
        <taxon>Fungi</taxon>
        <taxon>Dikarya</taxon>
        <taxon>Ascomycota</taxon>
        <taxon>Pezizomycotina</taxon>
        <taxon>Dothideomycetes</taxon>
        <taxon>Pleosporomycetidae</taxon>
        <taxon>Pleosporales</taxon>
        <taxon>Tetraplosphaeriaceae</taxon>
        <taxon>Polyplosphaeria</taxon>
    </lineage>
</organism>
<keyword evidence="4 6" id="KW-0472">Membrane</keyword>
<feature type="transmembrane region" description="Helical" evidence="6">
    <location>
        <begin position="157"/>
        <end position="175"/>
    </location>
</feature>
<dbReference type="Proteomes" id="UP000799444">
    <property type="component" value="Unassembled WGS sequence"/>
</dbReference>
<feature type="compositionally biased region" description="Low complexity" evidence="5">
    <location>
        <begin position="26"/>
        <end position="38"/>
    </location>
</feature>
<feature type="compositionally biased region" description="Basic and acidic residues" evidence="5">
    <location>
        <begin position="101"/>
        <end position="114"/>
    </location>
</feature>
<keyword evidence="8" id="KW-1185">Reference proteome</keyword>
<sequence>MSQNQEMFLSAGLELNRIPSRMPSPSGNRSNCSKSRSSSWHDGSKSALSNRPSVSIENHDSSSQRTAVENHAGENPSDIGTSPHSPRINSDPTSSTSASRSRRENSDDWNERHAQVPRSNLTELDVAALILNKMIGTGWATTPGSVLALTKSKGMSVALWSVGGLWTMLFLLVYLEFGNALPFNGGELIYLDEIYRRPELLATILFSGFFLCLGNSYGNSVQFAKHVLLAADEKVEFTKDLDSRLVRFIAVCVVTLVCIIHYSSSRAGLFLNKTLFWYKIVLLFVVFVAGISYSDKHGSQWHDRTAPERGSSMDGLAAMVLIFYSYQGWENANYVAGEIRALEGRTPARTLKIGAFLAVGIVWFLYVTVTVAYYRVLDYATITGNYSDLGVALHFAPKVFKSALALKICIAISALGNVLAVTYTSAKVKQTIAIQRFLPFWRFLSKDDETPKGALVLHWISSVLLISFCPTNADGYSFAIALYTYGQIFFSMWVALGLFGLESRMKEQYARYRLTIFRTKYILYPVPIIFAFGNLLVLIFAAKAKTPGKIPRYWWPITLALILLGSFMYWGVMMITRKKIRIKGVEKTVGEVVGFEVIVYNKDSINMPATVKEDIAETLAAKIDGSKRRVEVRSSRWIGRAATTMTKGKNFLDKWLF</sequence>
<accession>A0A9P4UVU8</accession>
<feature type="transmembrane region" description="Helical" evidence="6">
    <location>
        <begin position="404"/>
        <end position="426"/>
    </location>
</feature>
<feature type="compositionally biased region" description="Polar residues" evidence="5">
    <location>
        <begin position="46"/>
        <end position="56"/>
    </location>
</feature>
<name>A0A9P4UVU8_9PLEO</name>
<keyword evidence="3 6" id="KW-1133">Transmembrane helix</keyword>
<reference evidence="7" key="1">
    <citation type="journal article" date="2020" name="Stud. Mycol.">
        <title>101 Dothideomycetes genomes: a test case for predicting lifestyles and emergence of pathogens.</title>
        <authorList>
            <person name="Haridas S."/>
            <person name="Albert R."/>
            <person name="Binder M."/>
            <person name="Bloem J."/>
            <person name="Labutti K."/>
            <person name="Salamov A."/>
            <person name="Andreopoulos B."/>
            <person name="Baker S."/>
            <person name="Barry K."/>
            <person name="Bills G."/>
            <person name="Bluhm B."/>
            <person name="Cannon C."/>
            <person name="Castanera R."/>
            <person name="Culley D."/>
            <person name="Daum C."/>
            <person name="Ezra D."/>
            <person name="Gonzalez J."/>
            <person name="Henrissat B."/>
            <person name="Kuo A."/>
            <person name="Liang C."/>
            <person name="Lipzen A."/>
            <person name="Lutzoni F."/>
            <person name="Magnuson J."/>
            <person name="Mondo S."/>
            <person name="Nolan M."/>
            <person name="Ohm R."/>
            <person name="Pangilinan J."/>
            <person name="Park H.-J."/>
            <person name="Ramirez L."/>
            <person name="Alfaro M."/>
            <person name="Sun H."/>
            <person name="Tritt A."/>
            <person name="Yoshinaga Y."/>
            <person name="Zwiers L.-H."/>
            <person name="Turgeon B."/>
            <person name="Goodwin S."/>
            <person name="Spatafora J."/>
            <person name="Crous P."/>
            <person name="Grigoriev I."/>
        </authorList>
    </citation>
    <scope>NUCLEOTIDE SEQUENCE</scope>
    <source>
        <strain evidence="7">CBS 125425</strain>
    </source>
</reference>
<comment type="caution">
    <text evidence="7">The sequence shown here is derived from an EMBL/GenBank/DDBJ whole genome shotgun (WGS) entry which is preliminary data.</text>
</comment>
<dbReference type="InterPro" id="IPR050598">
    <property type="entry name" value="AminoAcid_Transporter"/>
</dbReference>
<dbReference type="GO" id="GO:0016020">
    <property type="term" value="C:membrane"/>
    <property type="evidence" value="ECO:0007669"/>
    <property type="project" value="UniProtKB-SubCell"/>
</dbReference>
<feature type="transmembrane region" description="Helical" evidence="6">
    <location>
        <begin position="200"/>
        <end position="218"/>
    </location>
</feature>
<feature type="compositionally biased region" description="Polar residues" evidence="5">
    <location>
        <begin position="78"/>
        <end position="92"/>
    </location>
</feature>
<dbReference type="Pfam" id="PF13520">
    <property type="entry name" value="AA_permease_2"/>
    <property type="match status" value="1"/>
</dbReference>
<feature type="transmembrane region" description="Helical" evidence="6">
    <location>
        <begin position="553"/>
        <end position="572"/>
    </location>
</feature>
<keyword evidence="2 6" id="KW-0812">Transmembrane</keyword>
<evidence type="ECO:0000256" key="6">
    <source>
        <dbReference type="SAM" id="Phobius"/>
    </source>
</evidence>
<evidence type="ECO:0000256" key="3">
    <source>
        <dbReference type="ARBA" id="ARBA00022989"/>
    </source>
</evidence>
<feature type="transmembrane region" description="Helical" evidence="6">
    <location>
        <begin position="275"/>
        <end position="294"/>
    </location>
</feature>
<dbReference type="AlphaFoldDB" id="A0A9P4UVU8"/>
<feature type="transmembrane region" description="Helical" evidence="6">
    <location>
        <begin position="353"/>
        <end position="374"/>
    </location>
</feature>
<dbReference type="EMBL" id="ML996220">
    <property type="protein sequence ID" value="KAF2730347.1"/>
    <property type="molecule type" value="Genomic_DNA"/>
</dbReference>
<evidence type="ECO:0000256" key="2">
    <source>
        <dbReference type="ARBA" id="ARBA00022692"/>
    </source>
</evidence>
<dbReference type="InterPro" id="IPR002293">
    <property type="entry name" value="AA/rel_permease1"/>
</dbReference>
<dbReference type="Gene3D" id="1.20.1740.10">
    <property type="entry name" value="Amino acid/polyamine transporter I"/>
    <property type="match status" value="1"/>
</dbReference>
<proteinExistence type="predicted"/>
<feature type="transmembrane region" description="Helical" evidence="6">
    <location>
        <begin position="521"/>
        <end position="541"/>
    </location>
</feature>
<evidence type="ECO:0008006" key="9">
    <source>
        <dbReference type="Google" id="ProtNLM"/>
    </source>
</evidence>
<feature type="region of interest" description="Disordered" evidence="5">
    <location>
        <begin position="1"/>
        <end position="116"/>
    </location>
</feature>
<dbReference type="PANTHER" id="PTHR11785">
    <property type="entry name" value="AMINO ACID TRANSPORTER"/>
    <property type="match status" value="1"/>
</dbReference>
<feature type="transmembrane region" description="Helical" evidence="6">
    <location>
        <begin position="245"/>
        <end position="263"/>
    </location>
</feature>
<protein>
    <recommendedName>
        <fullName evidence="9">Amino acid transporter</fullName>
    </recommendedName>
</protein>
<evidence type="ECO:0000256" key="1">
    <source>
        <dbReference type="ARBA" id="ARBA00004141"/>
    </source>
</evidence>
<comment type="subcellular location">
    <subcellularLocation>
        <location evidence="1">Membrane</location>
        <topology evidence="1">Multi-pass membrane protein</topology>
    </subcellularLocation>
</comment>
<feature type="transmembrane region" description="Helical" evidence="6">
    <location>
        <begin position="454"/>
        <end position="473"/>
    </location>
</feature>
<evidence type="ECO:0000313" key="7">
    <source>
        <dbReference type="EMBL" id="KAF2730347.1"/>
    </source>
</evidence>
<feature type="transmembrane region" description="Helical" evidence="6">
    <location>
        <begin position="479"/>
        <end position="501"/>
    </location>
</feature>
<evidence type="ECO:0000313" key="8">
    <source>
        <dbReference type="Proteomes" id="UP000799444"/>
    </source>
</evidence>
<evidence type="ECO:0000256" key="5">
    <source>
        <dbReference type="SAM" id="MobiDB-lite"/>
    </source>
</evidence>
<gene>
    <name evidence="7" type="ORF">EJ04DRAFT_567848</name>
</gene>
<evidence type="ECO:0000256" key="4">
    <source>
        <dbReference type="ARBA" id="ARBA00023136"/>
    </source>
</evidence>